<reference evidence="2" key="1">
    <citation type="submission" date="2019-03" db="EMBL/GenBank/DDBJ databases">
        <title>Single cell metagenomics reveals metabolic interactions within the superorganism composed of flagellate Streblomastix strix and complex community of Bacteroidetes bacteria on its surface.</title>
        <authorList>
            <person name="Treitli S.C."/>
            <person name="Kolisko M."/>
            <person name="Husnik F."/>
            <person name="Keeling P."/>
            <person name="Hampl V."/>
        </authorList>
    </citation>
    <scope>NUCLEOTIDE SEQUENCE</scope>
    <source>
        <strain evidence="2">STM</strain>
    </source>
</reference>
<sequence>MSLLFTSLLITDHTRFDNCISSRPILRREDVFSSVYLWRNFVQQQVAWSTNYAIFTNVLEDNQIYFTYITNNQELIPQIIEEVKTYCQEKELPCQFFGIPTEDLVYFQDQQITFDRDHSDYIYESAVLANLTGKKFHGKRNFITRFTSTYRSEVRPYTPKDDWAILELYHTWIMQNEGDHIYSEMEQLQEAIRFRQELQLDITVLYVDEHLIGFSFIDISHSMALTLFEKCNINFVGAYQYINQIEAQKLVGRCPHLNREDDWGLPSLRQSKLSYYPALILEKYYIVIK</sequence>
<organism evidence="2">
    <name type="scientific">termite gut metagenome</name>
    <dbReference type="NCBI Taxonomy" id="433724"/>
    <lineage>
        <taxon>unclassified sequences</taxon>
        <taxon>metagenomes</taxon>
        <taxon>organismal metagenomes</taxon>
    </lineage>
</organism>
<protein>
    <recommendedName>
        <fullName evidence="1">Phosphatidylglycerol lysyltransferase C-terminal domain-containing protein</fullName>
    </recommendedName>
</protein>
<comment type="caution">
    <text evidence="2">The sequence shown here is derived from an EMBL/GenBank/DDBJ whole genome shotgun (WGS) entry which is preliminary data.</text>
</comment>
<feature type="domain" description="Phosphatidylglycerol lysyltransferase C-terminal" evidence="1">
    <location>
        <begin position="29"/>
        <end position="286"/>
    </location>
</feature>
<proteinExistence type="predicted"/>
<dbReference type="InterPro" id="IPR016181">
    <property type="entry name" value="Acyl_CoA_acyltransferase"/>
</dbReference>
<dbReference type="PANTHER" id="PTHR41373:SF1">
    <property type="entry name" value="PHOSPHATIDYLGLYCEROL LYSYLTRANSFERASE C-TERMINAL DOMAIN-CONTAINING PROTEIN"/>
    <property type="match status" value="1"/>
</dbReference>
<evidence type="ECO:0000259" key="1">
    <source>
        <dbReference type="Pfam" id="PF09924"/>
    </source>
</evidence>
<dbReference type="InterPro" id="IPR024320">
    <property type="entry name" value="LPG_synthase_C"/>
</dbReference>
<dbReference type="Pfam" id="PF09924">
    <property type="entry name" value="LPG_synthase_C"/>
    <property type="match status" value="1"/>
</dbReference>
<gene>
    <name evidence="2" type="ORF">EZS27_018027</name>
</gene>
<dbReference type="AlphaFoldDB" id="A0A5J4RK88"/>
<dbReference type="SUPFAM" id="SSF55729">
    <property type="entry name" value="Acyl-CoA N-acyltransferases (Nat)"/>
    <property type="match status" value="2"/>
</dbReference>
<dbReference type="EMBL" id="SNRY01001097">
    <property type="protein sequence ID" value="KAA6333570.1"/>
    <property type="molecule type" value="Genomic_DNA"/>
</dbReference>
<dbReference type="PIRSF" id="PIRSF018688">
    <property type="entry name" value="UCP018688"/>
    <property type="match status" value="1"/>
</dbReference>
<accession>A0A5J4RK88</accession>
<dbReference type="InterPro" id="IPR016732">
    <property type="entry name" value="UCP018688"/>
</dbReference>
<name>A0A5J4RK88_9ZZZZ</name>
<evidence type="ECO:0000313" key="2">
    <source>
        <dbReference type="EMBL" id="KAA6333570.1"/>
    </source>
</evidence>
<dbReference type="PANTHER" id="PTHR41373">
    <property type="entry name" value="DUF2156 DOMAIN-CONTAINING PROTEIN"/>
    <property type="match status" value="1"/>
</dbReference>
<dbReference type="Gene3D" id="3.40.630.30">
    <property type="match status" value="2"/>
</dbReference>